<dbReference type="Gene3D" id="3.30.200.20">
    <property type="entry name" value="Phosphorylase Kinase, domain 1"/>
    <property type="match status" value="1"/>
</dbReference>
<name>A0A9X0CMF8_9CNID</name>
<dbReference type="EMBL" id="MU827303">
    <property type="protein sequence ID" value="KAJ7365535.1"/>
    <property type="molecule type" value="Genomic_DNA"/>
</dbReference>
<keyword evidence="8" id="KW-1185">Reference proteome</keyword>
<evidence type="ECO:0000256" key="2">
    <source>
        <dbReference type="ARBA" id="ARBA00022679"/>
    </source>
</evidence>
<dbReference type="PANTHER" id="PTHR45992:SF2">
    <property type="entry name" value="EUKARYOTIC ELONGATION FACTOR 2 KINASE"/>
    <property type="match status" value="1"/>
</dbReference>
<evidence type="ECO:0000256" key="1">
    <source>
        <dbReference type="ARBA" id="ARBA00022527"/>
    </source>
</evidence>
<dbReference type="CDD" id="cd04515">
    <property type="entry name" value="Alpha_kinase"/>
    <property type="match status" value="1"/>
</dbReference>
<keyword evidence="3" id="KW-0547">Nucleotide-binding</keyword>
<dbReference type="Pfam" id="PF02816">
    <property type="entry name" value="Alpha_kinase"/>
    <property type="match status" value="1"/>
</dbReference>
<keyword evidence="1" id="KW-0723">Serine/threonine-protein kinase</keyword>
<organism evidence="7 8">
    <name type="scientific">Desmophyllum pertusum</name>
    <dbReference type="NCBI Taxonomy" id="174260"/>
    <lineage>
        <taxon>Eukaryota</taxon>
        <taxon>Metazoa</taxon>
        <taxon>Cnidaria</taxon>
        <taxon>Anthozoa</taxon>
        <taxon>Hexacorallia</taxon>
        <taxon>Scleractinia</taxon>
        <taxon>Caryophylliina</taxon>
        <taxon>Caryophylliidae</taxon>
        <taxon>Desmophyllum</taxon>
    </lineage>
</organism>
<sequence>MPKAHEVFAETQFPASVSVSELMQAGKLVRPKAKQKATLLLEKFDVKTGEWNTETTLQMLIDAEKFSSGGFRDAYEGRSLSPNDNQKWVIKKYNTKAKDTIVTTMKTTAEDHTRKQVQMHSVARQLTKQFSSKVPTQFGQSFHYNRVFYTQFEDEPVTIEEFVPGTFIKYINNNGELCSLPEQCTAEFQELCLKAHCLVHSTYESTNHKLMLLDIQGSGYQLYDPEIATTELFCENKSEIYFCCGNLSTIAIGEFSKKHKCNMYCEMLELPEMPQSQFT</sequence>
<evidence type="ECO:0000256" key="4">
    <source>
        <dbReference type="ARBA" id="ARBA00022777"/>
    </source>
</evidence>
<evidence type="ECO:0000313" key="7">
    <source>
        <dbReference type="EMBL" id="KAJ7365535.1"/>
    </source>
</evidence>
<reference evidence="7" key="1">
    <citation type="submission" date="2023-01" db="EMBL/GenBank/DDBJ databases">
        <title>Genome assembly of the deep-sea coral Lophelia pertusa.</title>
        <authorList>
            <person name="Herrera S."/>
            <person name="Cordes E."/>
        </authorList>
    </citation>
    <scope>NUCLEOTIDE SEQUENCE</scope>
    <source>
        <strain evidence="7">USNM1676648</strain>
        <tissue evidence="7">Polyp</tissue>
    </source>
</reference>
<protein>
    <recommendedName>
        <fullName evidence="6">Alpha-type protein kinase domain-containing protein</fullName>
    </recommendedName>
</protein>
<dbReference type="Proteomes" id="UP001163046">
    <property type="component" value="Unassembled WGS sequence"/>
</dbReference>
<dbReference type="SUPFAM" id="SSF56112">
    <property type="entry name" value="Protein kinase-like (PK-like)"/>
    <property type="match status" value="1"/>
</dbReference>
<evidence type="ECO:0000256" key="3">
    <source>
        <dbReference type="ARBA" id="ARBA00022741"/>
    </source>
</evidence>
<evidence type="ECO:0000313" key="8">
    <source>
        <dbReference type="Proteomes" id="UP001163046"/>
    </source>
</evidence>
<dbReference type="OrthoDB" id="5980536at2759"/>
<evidence type="ECO:0000256" key="5">
    <source>
        <dbReference type="ARBA" id="ARBA00022840"/>
    </source>
</evidence>
<gene>
    <name evidence="7" type="ORF">OS493_005647</name>
</gene>
<keyword evidence="2" id="KW-0808">Transferase</keyword>
<dbReference type="PANTHER" id="PTHR45992">
    <property type="entry name" value="EUKARYOTIC ELONGATION FACTOR 2 KINASE-RELATED"/>
    <property type="match status" value="1"/>
</dbReference>
<dbReference type="GO" id="GO:0005524">
    <property type="term" value="F:ATP binding"/>
    <property type="evidence" value="ECO:0007669"/>
    <property type="project" value="UniProtKB-KW"/>
</dbReference>
<dbReference type="SMART" id="SM00811">
    <property type="entry name" value="Alpha_kinase"/>
    <property type="match status" value="1"/>
</dbReference>
<dbReference type="InterPro" id="IPR051852">
    <property type="entry name" value="Alpha-type_PK"/>
</dbReference>
<dbReference type="Gene3D" id="3.20.200.10">
    <property type="entry name" value="MHCK/EF2 kinase"/>
    <property type="match status" value="1"/>
</dbReference>
<keyword evidence="4" id="KW-0418">Kinase</keyword>
<dbReference type="InterPro" id="IPR004166">
    <property type="entry name" value="a-kinase_dom"/>
</dbReference>
<dbReference type="GO" id="GO:1903013">
    <property type="term" value="P:response to differentiation-inducing factor 1"/>
    <property type="evidence" value="ECO:0007669"/>
    <property type="project" value="TreeGrafter"/>
</dbReference>
<feature type="domain" description="Alpha-type protein kinase" evidence="6">
    <location>
        <begin position="43"/>
        <end position="273"/>
    </location>
</feature>
<dbReference type="InterPro" id="IPR011009">
    <property type="entry name" value="Kinase-like_dom_sf"/>
</dbReference>
<proteinExistence type="predicted"/>
<keyword evidence="5" id="KW-0067">ATP-binding</keyword>
<comment type="caution">
    <text evidence="7">The sequence shown here is derived from an EMBL/GenBank/DDBJ whole genome shotgun (WGS) entry which is preliminary data.</text>
</comment>
<dbReference type="GO" id="GO:0031037">
    <property type="term" value="P:myosin II filament disassembly"/>
    <property type="evidence" value="ECO:0007669"/>
    <property type="project" value="TreeGrafter"/>
</dbReference>
<dbReference type="AlphaFoldDB" id="A0A9X0CMF8"/>
<dbReference type="PROSITE" id="PS51158">
    <property type="entry name" value="ALPHA_KINASE"/>
    <property type="match status" value="1"/>
</dbReference>
<dbReference type="GO" id="GO:0004674">
    <property type="term" value="F:protein serine/threonine kinase activity"/>
    <property type="evidence" value="ECO:0007669"/>
    <property type="project" value="UniProtKB-KW"/>
</dbReference>
<accession>A0A9X0CMF8</accession>
<evidence type="ECO:0000259" key="6">
    <source>
        <dbReference type="PROSITE" id="PS51158"/>
    </source>
</evidence>